<dbReference type="OrthoDB" id="1394818at2759"/>
<organism evidence="4 5">
    <name type="scientific">Sphaerobolus stellatus (strain SS14)</name>
    <dbReference type="NCBI Taxonomy" id="990650"/>
    <lineage>
        <taxon>Eukaryota</taxon>
        <taxon>Fungi</taxon>
        <taxon>Dikarya</taxon>
        <taxon>Basidiomycota</taxon>
        <taxon>Agaricomycotina</taxon>
        <taxon>Agaricomycetes</taxon>
        <taxon>Phallomycetidae</taxon>
        <taxon>Geastrales</taxon>
        <taxon>Sphaerobolaceae</taxon>
        <taxon>Sphaerobolus</taxon>
    </lineage>
</organism>
<dbReference type="Gene3D" id="3.80.10.10">
    <property type="entry name" value="Ribonuclease Inhibitor"/>
    <property type="match status" value="1"/>
</dbReference>
<dbReference type="InterPro" id="IPR001611">
    <property type="entry name" value="Leu-rich_rpt"/>
</dbReference>
<dbReference type="PANTHER" id="PTHR48051:SF41">
    <property type="entry name" value="LEUCINE-RICH REPEAT-CONTAINING PROTEIN 40"/>
    <property type="match status" value="1"/>
</dbReference>
<dbReference type="InterPro" id="IPR050216">
    <property type="entry name" value="LRR_domain-containing"/>
</dbReference>
<accession>A0A0C9VBJ4</accession>
<feature type="region of interest" description="Disordered" evidence="3">
    <location>
        <begin position="230"/>
        <end position="252"/>
    </location>
</feature>
<evidence type="ECO:0008006" key="6">
    <source>
        <dbReference type="Google" id="ProtNLM"/>
    </source>
</evidence>
<dbReference type="SUPFAM" id="SSF52058">
    <property type="entry name" value="L domain-like"/>
    <property type="match status" value="1"/>
</dbReference>
<feature type="compositionally biased region" description="Polar residues" evidence="3">
    <location>
        <begin position="763"/>
        <end position="778"/>
    </location>
</feature>
<dbReference type="Pfam" id="PF13855">
    <property type="entry name" value="LRR_8"/>
    <property type="match status" value="1"/>
</dbReference>
<feature type="compositionally biased region" description="Basic and acidic residues" evidence="3">
    <location>
        <begin position="635"/>
        <end position="648"/>
    </location>
</feature>
<dbReference type="Pfam" id="PF10428">
    <property type="entry name" value="SOG2"/>
    <property type="match status" value="1"/>
</dbReference>
<keyword evidence="2" id="KW-0677">Repeat</keyword>
<protein>
    <recommendedName>
        <fullName evidence="6">Leucine-rich repeat-containing protein sog2</fullName>
    </recommendedName>
</protein>
<feature type="region of interest" description="Disordered" evidence="3">
    <location>
        <begin position="287"/>
        <end position="399"/>
    </location>
</feature>
<dbReference type="SMART" id="SM00369">
    <property type="entry name" value="LRR_TYP"/>
    <property type="match status" value="3"/>
</dbReference>
<sequence length="910" mass="99759">MERRGQRRPSSPRPLWTENAEISTILTYEHVAQAVQSSSDGGMTLDFSQKNISDVSESVARELASFGNEGVEDERKAVLRIALGSNRLTSLPKNFALLSRLRYLNLRANCFTTFPDVLTLMPSLEIIDLSRNKLKELPSNPGTLLGLRVFSLSKNKLTRLPAYLAGAINLTVLQIDHNPLEWPPKEVLEPLEAAASEPDIMAAQIGKMRNWMRTHTEPPISQDYQQVGISDGELTSTSPDNAEISGGRHERNISVESDISNYSLISQESTDSVGLFLERLQLDASRSPLSSPSALSPSGGSQDASTVATDHSASREYDGQDSLLHARNASYSTNRRPSPSDFRLMTKKSLPELRRVGTNRTDEPQVPALSDPDIINASRGSKARTTRKASLPSDNADPFLRESTRKINRIVRPHPQTRQTNTGAAAEMVSPTISGGPAPSMDMERNSYFRRLSTLPVSSVASTMPQALLAMIDSARGILFGVSQIYQSLRHYTVFAIDDRLSGLLGKVLDPASTYITHLINALDKFDSSSRRGIPSPTICRAVVESCRDNTAVFGKVIGVLHLQLKVLAGADDARYSRSLLLMLYGSMGEIANSWHIMESHLDDMVPYLSEHRIRQAKGSAVSKSQTSNIPAAGDSKETKSATGDSRHAVASPVNRSLIHAGEGRSRMARRHAGSFSTRDLEIGKTLPSTSQELLPNGSVLRSALRKPQSSPQNTPILGGNSPSADFAPSIVTSRYDSPTPNGDGRSSPFSFGSSRQHVVHSTPRSTNISSLDVPSDSSKMVDEDLLNTMEAATETARSVWKMMDEVIPYAQEANVDLPETLDIAVEITTRLKSRISAMRKGSGDSDRKTFWEDAHFFVKVCYRERSDNDKVVVGFLLSSAQEQYSKTYSIDSRLRYTASSLFLFSCTYT</sequence>
<dbReference type="GO" id="GO:0005737">
    <property type="term" value="C:cytoplasm"/>
    <property type="evidence" value="ECO:0007669"/>
    <property type="project" value="TreeGrafter"/>
</dbReference>
<proteinExistence type="predicted"/>
<feature type="compositionally biased region" description="Polar residues" evidence="3">
    <location>
        <begin position="731"/>
        <end position="741"/>
    </location>
</feature>
<feature type="compositionally biased region" description="Polar residues" evidence="3">
    <location>
        <begin position="230"/>
        <end position="240"/>
    </location>
</feature>
<feature type="region of interest" description="Disordered" evidence="3">
    <location>
        <begin position="416"/>
        <end position="439"/>
    </location>
</feature>
<dbReference type="InterPro" id="IPR019487">
    <property type="entry name" value="RAM_signalling_pathway_SOG2"/>
</dbReference>
<feature type="compositionally biased region" description="Basic and acidic residues" evidence="3">
    <location>
        <begin position="349"/>
        <end position="363"/>
    </location>
</feature>
<name>A0A0C9VBJ4_SPHS4</name>
<keyword evidence="1" id="KW-0433">Leucine-rich repeat</keyword>
<keyword evidence="5" id="KW-1185">Reference proteome</keyword>
<feature type="compositionally biased region" description="Polar residues" evidence="3">
    <location>
        <begin position="302"/>
        <end position="311"/>
    </location>
</feature>
<dbReference type="Proteomes" id="UP000054279">
    <property type="component" value="Unassembled WGS sequence"/>
</dbReference>
<evidence type="ECO:0000256" key="3">
    <source>
        <dbReference type="SAM" id="MobiDB-lite"/>
    </source>
</evidence>
<reference evidence="4 5" key="1">
    <citation type="submission" date="2014-06" db="EMBL/GenBank/DDBJ databases">
        <title>Evolutionary Origins and Diversification of the Mycorrhizal Mutualists.</title>
        <authorList>
            <consortium name="DOE Joint Genome Institute"/>
            <consortium name="Mycorrhizal Genomics Consortium"/>
            <person name="Kohler A."/>
            <person name="Kuo A."/>
            <person name="Nagy L.G."/>
            <person name="Floudas D."/>
            <person name="Copeland A."/>
            <person name="Barry K.W."/>
            <person name="Cichocki N."/>
            <person name="Veneault-Fourrey C."/>
            <person name="LaButti K."/>
            <person name="Lindquist E.A."/>
            <person name="Lipzen A."/>
            <person name="Lundell T."/>
            <person name="Morin E."/>
            <person name="Murat C."/>
            <person name="Riley R."/>
            <person name="Ohm R."/>
            <person name="Sun H."/>
            <person name="Tunlid A."/>
            <person name="Henrissat B."/>
            <person name="Grigoriev I.V."/>
            <person name="Hibbett D.S."/>
            <person name="Martin F."/>
        </authorList>
    </citation>
    <scope>NUCLEOTIDE SEQUENCE [LARGE SCALE GENOMIC DNA]</scope>
    <source>
        <strain evidence="4 5">SS14</strain>
    </source>
</reference>
<dbReference type="HOGENOM" id="CLU_006272_0_0_1"/>
<evidence type="ECO:0000313" key="4">
    <source>
        <dbReference type="EMBL" id="KIJ34701.1"/>
    </source>
</evidence>
<feature type="compositionally biased region" description="Low complexity" evidence="3">
    <location>
        <begin position="745"/>
        <end position="756"/>
    </location>
</feature>
<dbReference type="PROSITE" id="PS51450">
    <property type="entry name" value="LRR"/>
    <property type="match status" value="2"/>
</dbReference>
<feature type="compositionally biased region" description="Polar residues" evidence="3">
    <location>
        <begin position="708"/>
        <end position="724"/>
    </location>
</feature>
<dbReference type="PANTHER" id="PTHR48051">
    <property type="match status" value="1"/>
</dbReference>
<feature type="region of interest" description="Disordered" evidence="3">
    <location>
        <begin position="617"/>
        <end position="778"/>
    </location>
</feature>
<evidence type="ECO:0000256" key="1">
    <source>
        <dbReference type="ARBA" id="ARBA00022614"/>
    </source>
</evidence>
<gene>
    <name evidence="4" type="ORF">M422DRAFT_263267</name>
</gene>
<dbReference type="InterPro" id="IPR032675">
    <property type="entry name" value="LRR_dom_sf"/>
</dbReference>
<evidence type="ECO:0000313" key="5">
    <source>
        <dbReference type="Proteomes" id="UP000054279"/>
    </source>
</evidence>
<dbReference type="EMBL" id="KN837197">
    <property type="protein sequence ID" value="KIJ34701.1"/>
    <property type="molecule type" value="Genomic_DNA"/>
</dbReference>
<feature type="compositionally biased region" description="Low complexity" evidence="3">
    <location>
        <begin position="287"/>
        <end position="301"/>
    </location>
</feature>
<evidence type="ECO:0000256" key="2">
    <source>
        <dbReference type="ARBA" id="ARBA00022737"/>
    </source>
</evidence>
<dbReference type="InterPro" id="IPR003591">
    <property type="entry name" value="Leu-rich_rpt_typical-subtyp"/>
</dbReference>
<dbReference type="AlphaFoldDB" id="A0A0C9VBJ4"/>